<proteinExistence type="predicted"/>
<sequence length="166" mass="17923">MKFDFDIGLHSVAFIWTPERGFRELERLAGEKTSYFEAMSTNGKYIAASSAGAASNRLYMWQEGGSLVEITQKMGDNANAVKVSSDGTIILGAGRIDGTSGPVIWRRGKGWALLQKVAEDEYGLKNAIGNLTFRTVYGASSDGLTISGAANAGPLMRTQGYILRLF</sequence>
<reference evidence="1 2" key="1">
    <citation type="submission" date="2014-09" db="EMBL/GenBank/DDBJ databases">
        <title>Draft genome of Bradyrhizobium japonicum Is-34.</title>
        <authorList>
            <person name="Tsurumaru H."/>
            <person name="Yamakawa T."/>
            <person name="Hashimoto S."/>
            <person name="Okizaki K."/>
            <person name="Kanesaki Y."/>
            <person name="Yoshikawa H."/>
            <person name="Yajima S."/>
        </authorList>
    </citation>
    <scope>NUCLEOTIDE SEQUENCE [LARGE SCALE GENOMIC DNA]</scope>
    <source>
        <strain evidence="1 2">Is-34</strain>
    </source>
</reference>
<name>A0A0A3Y525_BRAJP</name>
<organism evidence="1 2">
    <name type="scientific">Bradyrhizobium japonicum</name>
    <dbReference type="NCBI Taxonomy" id="375"/>
    <lineage>
        <taxon>Bacteria</taxon>
        <taxon>Pseudomonadati</taxon>
        <taxon>Pseudomonadota</taxon>
        <taxon>Alphaproteobacteria</taxon>
        <taxon>Hyphomicrobiales</taxon>
        <taxon>Nitrobacteraceae</taxon>
        <taxon>Bradyrhizobium</taxon>
    </lineage>
</organism>
<dbReference type="SUPFAM" id="SSF82171">
    <property type="entry name" value="DPP6 N-terminal domain-like"/>
    <property type="match status" value="1"/>
</dbReference>
<dbReference type="EMBL" id="JRPN01000004">
    <property type="protein sequence ID" value="KGT80466.1"/>
    <property type="molecule type" value="Genomic_DNA"/>
</dbReference>
<evidence type="ECO:0000313" key="1">
    <source>
        <dbReference type="EMBL" id="KGT80466.1"/>
    </source>
</evidence>
<gene>
    <name evidence="1" type="ORF">MA20_07705</name>
</gene>
<dbReference type="Proteomes" id="UP000030377">
    <property type="component" value="Unassembled WGS sequence"/>
</dbReference>
<evidence type="ECO:0000313" key="2">
    <source>
        <dbReference type="Proteomes" id="UP000030377"/>
    </source>
</evidence>
<comment type="caution">
    <text evidence="1">The sequence shown here is derived from an EMBL/GenBank/DDBJ whole genome shotgun (WGS) entry which is preliminary data.</text>
</comment>
<protein>
    <submittedName>
        <fullName evidence="1">Uncharacterized protein</fullName>
    </submittedName>
</protein>
<dbReference type="AlphaFoldDB" id="A0A0A3Y525"/>
<accession>A0A0A3Y525</accession>